<evidence type="ECO:0000313" key="1">
    <source>
        <dbReference type="EMBL" id="MBX45204.1"/>
    </source>
</evidence>
<name>A0A2P2NRZ2_RHIMU</name>
<sequence>MFCFCFFVSTYCRHS</sequence>
<protein>
    <submittedName>
        <fullName evidence="1">Uncharacterized protein</fullName>
    </submittedName>
</protein>
<reference evidence="1" key="1">
    <citation type="submission" date="2018-02" db="EMBL/GenBank/DDBJ databases">
        <title>Rhizophora mucronata_Transcriptome.</title>
        <authorList>
            <person name="Meera S.P."/>
            <person name="Sreeshan A."/>
            <person name="Augustine A."/>
        </authorList>
    </citation>
    <scope>NUCLEOTIDE SEQUENCE</scope>
    <source>
        <tissue evidence="1">Leaf</tissue>
    </source>
</reference>
<accession>A0A2P2NRZ2</accession>
<organism evidence="1">
    <name type="scientific">Rhizophora mucronata</name>
    <name type="common">Asiatic mangrove</name>
    <dbReference type="NCBI Taxonomy" id="61149"/>
    <lineage>
        <taxon>Eukaryota</taxon>
        <taxon>Viridiplantae</taxon>
        <taxon>Streptophyta</taxon>
        <taxon>Embryophyta</taxon>
        <taxon>Tracheophyta</taxon>
        <taxon>Spermatophyta</taxon>
        <taxon>Magnoliopsida</taxon>
        <taxon>eudicotyledons</taxon>
        <taxon>Gunneridae</taxon>
        <taxon>Pentapetalae</taxon>
        <taxon>rosids</taxon>
        <taxon>fabids</taxon>
        <taxon>Malpighiales</taxon>
        <taxon>Rhizophoraceae</taxon>
        <taxon>Rhizophora</taxon>
    </lineage>
</organism>
<dbReference type="EMBL" id="GGEC01064720">
    <property type="protein sequence ID" value="MBX45204.1"/>
    <property type="molecule type" value="Transcribed_RNA"/>
</dbReference>
<proteinExistence type="predicted"/>